<gene>
    <name evidence="2" type="ORF">RSSM_06190</name>
</gene>
<comment type="caution">
    <text evidence="2">The sequence shown here is derived from an EMBL/GenBank/DDBJ whole genome shotgun (WGS) entry which is preliminary data.</text>
</comment>
<evidence type="ECO:0000256" key="1">
    <source>
        <dbReference type="SAM" id="MobiDB-lite"/>
    </source>
</evidence>
<dbReference type="EMBL" id="ANOH01000434">
    <property type="protein sequence ID" value="EMI52377.1"/>
    <property type="molecule type" value="Genomic_DNA"/>
</dbReference>
<evidence type="ECO:0000313" key="3">
    <source>
        <dbReference type="Proteomes" id="UP000011885"/>
    </source>
</evidence>
<dbReference type="PATRIC" id="fig|1263870.3.peg.6555"/>
<accession>M5TT52</accession>
<dbReference type="InterPro" id="IPR013320">
    <property type="entry name" value="ConA-like_dom_sf"/>
</dbReference>
<protein>
    <submittedName>
        <fullName evidence="2">Signal peptide protein</fullName>
    </submittedName>
</protein>
<dbReference type="SUPFAM" id="SSF49899">
    <property type="entry name" value="Concanavalin A-like lectins/glucanases"/>
    <property type="match status" value="1"/>
</dbReference>
<name>M5TT52_9BACT</name>
<dbReference type="Proteomes" id="UP000011885">
    <property type="component" value="Unassembled WGS sequence"/>
</dbReference>
<organism evidence="2 3">
    <name type="scientific">Rhodopirellula sallentina SM41</name>
    <dbReference type="NCBI Taxonomy" id="1263870"/>
    <lineage>
        <taxon>Bacteria</taxon>
        <taxon>Pseudomonadati</taxon>
        <taxon>Planctomycetota</taxon>
        <taxon>Planctomycetia</taxon>
        <taxon>Pirellulales</taxon>
        <taxon>Pirellulaceae</taxon>
        <taxon>Rhodopirellula</taxon>
    </lineage>
</organism>
<dbReference type="Gene3D" id="2.60.120.560">
    <property type="entry name" value="Exo-inulinase, domain 1"/>
    <property type="match status" value="1"/>
</dbReference>
<evidence type="ECO:0000313" key="2">
    <source>
        <dbReference type="EMBL" id="EMI52377.1"/>
    </source>
</evidence>
<proteinExistence type="predicted"/>
<keyword evidence="3" id="KW-1185">Reference proteome</keyword>
<dbReference type="AlphaFoldDB" id="M5TT52"/>
<feature type="region of interest" description="Disordered" evidence="1">
    <location>
        <begin position="40"/>
        <end position="62"/>
    </location>
</feature>
<sequence length="242" mass="26956">MITAVVSSGLQFSSLAAKETSSPEEARVLLFEDQFDRNESQEVKEEIGNGWASNSERRAHGNKQVDLKDGAMRISFHESADHAVSVTHPAEFRDGLVSLRFMLEGKADSLGLNFADLKFKGVHAGHLCVVKINTRQVQISDLKTGRMANKYYELNKAKKLTSEMQVELKSKSKRFPNRLDTNRWYALQVRIQGDTMSVTIDGTLVGEFSSEGIAHPTKRLLRLAVPKNAVVDDVQVYSLSNS</sequence>
<reference evidence="2 3" key="1">
    <citation type="journal article" date="2013" name="Mar. Genomics">
        <title>Expression of sulfatases in Rhodopirellula baltica and the diversity of sulfatases in the genus Rhodopirellula.</title>
        <authorList>
            <person name="Wegner C.E."/>
            <person name="Richter-Heitmann T."/>
            <person name="Klindworth A."/>
            <person name="Klockow C."/>
            <person name="Richter M."/>
            <person name="Achstetter T."/>
            <person name="Glockner F.O."/>
            <person name="Harder J."/>
        </authorList>
    </citation>
    <scope>NUCLEOTIDE SEQUENCE [LARGE SCALE GENOMIC DNA]</scope>
    <source>
        <strain evidence="2 3">SM41</strain>
    </source>
</reference>